<dbReference type="EMBL" id="VSRR010018632">
    <property type="protein sequence ID" value="MPC61540.1"/>
    <property type="molecule type" value="Genomic_DNA"/>
</dbReference>
<gene>
    <name evidence="2" type="ORF">E2C01_055613</name>
</gene>
<name>A0A5B7GMY4_PORTR</name>
<accession>A0A5B7GMY4</accession>
<evidence type="ECO:0000256" key="1">
    <source>
        <dbReference type="SAM" id="MobiDB-lite"/>
    </source>
</evidence>
<dbReference type="AlphaFoldDB" id="A0A5B7GMY4"/>
<evidence type="ECO:0000313" key="3">
    <source>
        <dbReference type="Proteomes" id="UP000324222"/>
    </source>
</evidence>
<organism evidence="2 3">
    <name type="scientific">Portunus trituberculatus</name>
    <name type="common">Swimming crab</name>
    <name type="synonym">Neptunus trituberculatus</name>
    <dbReference type="NCBI Taxonomy" id="210409"/>
    <lineage>
        <taxon>Eukaryota</taxon>
        <taxon>Metazoa</taxon>
        <taxon>Ecdysozoa</taxon>
        <taxon>Arthropoda</taxon>
        <taxon>Crustacea</taxon>
        <taxon>Multicrustacea</taxon>
        <taxon>Malacostraca</taxon>
        <taxon>Eumalacostraca</taxon>
        <taxon>Eucarida</taxon>
        <taxon>Decapoda</taxon>
        <taxon>Pleocyemata</taxon>
        <taxon>Brachyura</taxon>
        <taxon>Eubrachyura</taxon>
        <taxon>Portunoidea</taxon>
        <taxon>Portunidae</taxon>
        <taxon>Portuninae</taxon>
        <taxon>Portunus</taxon>
    </lineage>
</organism>
<evidence type="ECO:0000313" key="2">
    <source>
        <dbReference type="EMBL" id="MPC61540.1"/>
    </source>
</evidence>
<sequence length="168" mass="18356">MSANYVALPASFLPPPGLSVGITASPSTTTRTPPPRPVSGSPGLLASTEKGVGRPLTALRKLNNLHHRSQEFKICSAWPRVSPRRARSVHYERLGLCSAGVTHNVWEFIVLAGEKKASWRLKFSCVGFSHAPRVDCVPLLLRMAAQITALFRNTPPWASARFTTVSDW</sequence>
<comment type="caution">
    <text evidence="2">The sequence shown here is derived from an EMBL/GenBank/DDBJ whole genome shotgun (WGS) entry which is preliminary data.</text>
</comment>
<reference evidence="2 3" key="1">
    <citation type="submission" date="2019-05" db="EMBL/GenBank/DDBJ databases">
        <title>Another draft genome of Portunus trituberculatus and its Hox gene families provides insights of decapod evolution.</title>
        <authorList>
            <person name="Jeong J.-H."/>
            <person name="Song I."/>
            <person name="Kim S."/>
            <person name="Choi T."/>
            <person name="Kim D."/>
            <person name="Ryu S."/>
            <person name="Kim W."/>
        </authorList>
    </citation>
    <scope>NUCLEOTIDE SEQUENCE [LARGE SCALE GENOMIC DNA]</scope>
    <source>
        <tissue evidence="2">Muscle</tissue>
    </source>
</reference>
<proteinExistence type="predicted"/>
<feature type="region of interest" description="Disordered" evidence="1">
    <location>
        <begin position="21"/>
        <end position="49"/>
    </location>
</feature>
<protein>
    <submittedName>
        <fullName evidence="2">Uncharacterized protein</fullName>
    </submittedName>
</protein>
<dbReference type="Proteomes" id="UP000324222">
    <property type="component" value="Unassembled WGS sequence"/>
</dbReference>
<keyword evidence="3" id="KW-1185">Reference proteome</keyword>